<evidence type="ECO:0000313" key="2">
    <source>
        <dbReference type="Proteomes" id="UP000324222"/>
    </source>
</evidence>
<name>A0A5B7E4D4_PORTR</name>
<accession>A0A5B7E4D4</accession>
<dbReference type="EMBL" id="VSRR010001974">
    <property type="protein sequence ID" value="MPC28830.1"/>
    <property type="molecule type" value="Genomic_DNA"/>
</dbReference>
<dbReference type="Proteomes" id="UP000324222">
    <property type="component" value="Unassembled WGS sequence"/>
</dbReference>
<proteinExistence type="predicted"/>
<protein>
    <submittedName>
        <fullName evidence="1">Uncharacterized protein</fullName>
    </submittedName>
</protein>
<organism evidence="1 2">
    <name type="scientific">Portunus trituberculatus</name>
    <name type="common">Swimming crab</name>
    <name type="synonym">Neptunus trituberculatus</name>
    <dbReference type="NCBI Taxonomy" id="210409"/>
    <lineage>
        <taxon>Eukaryota</taxon>
        <taxon>Metazoa</taxon>
        <taxon>Ecdysozoa</taxon>
        <taxon>Arthropoda</taxon>
        <taxon>Crustacea</taxon>
        <taxon>Multicrustacea</taxon>
        <taxon>Malacostraca</taxon>
        <taxon>Eumalacostraca</taxon>
        <taxon>Eucarida</taxon>
        <taxon>Decapoda</taxon>
        <taxon>Pleocyemata</taxon>
        <taxon>Brachyura</taxon>
        <taxon>Eubrachyura</taxon>
        <taxon>Portunoidea</taxon>
        <taxon>Portunidae</taxon>
        <taxon>Portuninae</taxon>
        <taxon>Portunus</taxon>
    </lineage>
</organism>
<gene>
    <name evidence="1" type="ORF">E2C01_022041</name>
</gene>
<dbReference type="AlphaFoldDB" id="A0A5B7E4D4"/>
<sequence>MENIITKNLYCRHEIVKERRSRTDKPKIIQDGVVSKDL</sequence>
<comment type="caution">
    <text evidence="1">The sequence shown here is derived from an EMBL/GenBank/DDBJ whole genome shotgun (WGS) entry which is preliminary data.</text>
</comment>
<evidence type="ECO:0000313" key="1">
    <source>
        <dbReference type="EMBL" id="MPC28830.1"/>
    </source>
</evidence>
<keyword evidence="2" id="KW-1185">Reference proteome</keyword>
<reference evidence="1 2" key="1">
    <citation type="submission" date="2019-05" db="EMBL/GenBank/DDBJ databases">
        <title>Another draft genome of Portunus trituberculatus and its Hox gene families provides insights of decapod evolution.</title>
        <authorList>
            <person name="Jeong J.-H."/>
            <person name="Song I."/>
            <person name="Kim S."/>
            <person name="Choi T."/>
            <person name="Kim D."/>
            <person name="Ryu S."/>
            <person name="Kim W."/>
        </authorList>
    </citation>
    <scope>NUCLEOTIDE SEQUENCE [LARGE SCALE GENOMIC DNA]</scope>
    <source>
        <tissue evidence="1">Muscle</tissue>
    </source>
</reference>